<sequence>MENVEINALLKIIGLQYRLKYENDDDMKTLRYGKVMVMADQDQDGSHIKGLVINFIHFNWPALIRRNFVEEFITPIVKVR</sequence>
<protein>
    <submittedName>
        <fullName evidence="3">Toprim domain-containing protein</fullName>
    </submittedName>
</protein>
<dbReference type="GO" id="GO:0006265">
    <property type="term" value="P:DNA topological change"/>
    <property type="evidence" value="ECO:0007669"/>
    <property type="project" value="InterPro"/>
</dbReference>
<dbReference type="GO" id="GO:0003677">
    <property type="term" value="F:DNA binding"/>
    <property type="evidence" value="ECO:0007669"/>
    <property type="project" value="UniProtKB-KW"/>
</dbReference>
<evidence type="ECO:0000313" key="3">
    <source>
        <dbReference type="WBParaSite" id="ALUE_0000159701-mRNA-1"/>
    </source>
</evidence>
<accession>A0A0M3HJA2</accession>
<dbReference type="FunFam" id="3.40.50.670:FF:000001">
    <property type="entry name" value="DNA topoisomerase 2"/>
    <property type="match status" value="1"/>
</dbReference>
<dbReference type="Gene3D" id="3.40.50.670">
    <property type="match status" value="1"/>
</dbReference>
<keyword evidence="1" id="KW-0238">DNA-binding</keyword>
<dbReference type="InterPro" id="IPR013760">
    <property type="entry name" value="Topo_IIA-like_dom_sf"/>
</dbReference>
<reference evidence="3" key="1">
    <citation type="submission" date="2017-02" db="UniProtKB">
        <authorList>
            <consortium name="WormBaseParasite"/>
        </authorList>
    </citation>
    <scope>IDENTIFICATION</scope>
</reference>
<dbReference type="PRINTS" id="PR00418">
    <property type="entry name" value="TPI2FAMILY"/>
</dbReference>
<dbReference type="GO" id="GO:0005634">
    <property type="term" value="C:nucleus"/>
    <property type="evidence" value="ECO:0007669"/>
    <property type="project" value="TreeGrafter"/>
</dbReference>
<dbReference type="PANTHER" id="PTHR10169">
    <property type="entry name" value="DNA TOPOISOMERASE/GYRASE"/>
    <property type="match status" value="1"/>
</dbReference>
<dbReference type="Proteomes" id="UP000036681">
    <property type="component" value="Unplaced"/>
</dbReference>
<dbReference type="GO" id="GO:0000712">
    <property type="term" value="P:resolution of meiotic recombination intermediates"/>
    <property type="evidence" value="ECO:0007669"/>
    <property type="project" value="TreeGrafter"/>
</dbReference>
<dbReference type="GO" id="GO:0005524">
    <property type="term" value="F:ATP binding"/>
    <property type="evidence" value="ECO:0007669"/>
    <property type="project" value="InterPro"/>
</dbReference>
<dbReference type="GO" id="GO:0003918">
    <property type="term" value="F:DNA topoisomerase type II (double strand cut, ATP-hydrolyzing) activity"/>
    <property type="evidence" value="ECO:0007669"/>
    <property type="project" value="InterPro"/>
</dbReference>
<dbReference type="SUPFAM" id="SSF56719">
    <property type="entry name" value="Type II DNA topoisomerase"/>
    <property type="match status" value="1"/>
</dbReference>
<dbReference type="InterPro" id="IPR050634">
    <property type="entry name" value="DNA_Topoisomerase_II"/>
</dbReference>
<dbReference type="PANTHER" id="PTHR10169:SF62">
    <property type="entry name" value="DNA TOPOISOMERASE 2 TOP-2-RELATED"/>
    <property type="match status" value="1"/>
</dbReference>
<dbReference type="WBParaSite" id="ALUE_0000159701-mRNA-1">
    <property type="protein sequence ID" value="ALUE_0000159701-mRNA-1"/>
    <property type="gene ID" value="ALUE_0000159701"/>
</dbReference>
<keyword evidence="2" id="KW-1185">Reference proteome</keyword>
<evidence type="ECO:0000256" key="1">
    <source>
        <dbReference type="ARBA" id="ARBA00023125"/>
    </source>
</evidence>
<dbReference type="GO" id="GO:0000819">
    <property type="term" value="P:sister chromatid segregation"/>
    <property type="evidence" value="ECO:0007669"/>
    <property type="project" value="TreeGrafter"/>
</dbReference>
<evidence type="ECO:0000313" key="2">
    <source>
        <dbReference type="Proteomes" id="UP000036681"/>
    </source>
</evidence>
<name>A0A0M3HJA2_ASCLU</name>
<dbReference type="InterPro" id="IPR013759">
    <property type="entry name" value="Topo_IIA_B_C"/>
</dbReference>
<organism evidence="2 3">
    <name type="scientific">Ascaris lumbricoides</name>
    <name type="common">Giant roundworm</name>
    <dbReference type="NCBI Taxonomy" id="6252"/>
    <lineage>
        <taxon>Eukaryota</taxon>
        <taxon>Metazoa</taxon>
        <taxon>Ecdysozoa</taxon>
        <taxon>Nematoda</taxon>
        <taxon>Chromadorea</taxon>
        <taxon>Rhabditida</taxon>
        <taxon>Spirurina</taxon>
        <taxon>Ascaridomorpha</taxon>
        <taxon>Ascaridoidea</taxon>
        <taxon>Ascarididae</taxon>
        <taxon>Ascaris</taxon>
    </lineage>
</organism>
<dbReference type="PRINTS" id="PR01158">
    <property type="entry name" value="TOPISMRASEII"/>
</dbReference>
<dbReference type="AlphaFoldDB" id="A0A0M3HJA2"/>
<proteinExistence type="predicted"/>
<dbReference type="InterPro" id="IPR001154">
    <property type="entry name" value="TopoII_euk"/>
</dbReference>